<dbReference type="NCBIfam" id="NF009022">
    <property type="entry name" value="PRK12358.1"/>
    <property type="match status" value="1"/>
</dbReference>
<dbReference type="InterPro" id="IPR052960">
    <property type="entry name" value="GlcN6P_deaminase-like"/>
</dbReference>
<evidence type="ECO:0000313" key="4">
    <source>
        <dbReference type="Proteomes" id="UP000316316"/>
    </source>
</evidence>
<dbReference type="InterPro" id="IPR037171">
    <property type="entry name" value="NagB/RpiA_transferase-like"/>
</dbReference>
<dbReference type="AlphaFoldDB" id="A0A2N8Q2F3"/>
<dbReference type="RefSeq" id="WP_102872541.1">
    <property type="nucleotide sequence ID" value="NZ_JAHLOU010000050.1"/>
</dbReference>
<dbReference type="PROSITE" id="PS01161">
    <property type="entry name" value="GLC_GALNAC_ISOMERASE"/>
    <property type="match status" value="1"/>
</dbReference>
<feature type="domain" description="Glucosamine/galactosamine-6-phosphate isomerase" evidence="2">
    <location>
        <begin position="22"/>
        <end position="218"/>
    </location>
</feature>
<dbReference type="PANTHER" id="PTHR42892:SF1">
    <property type="entry name" value="GLUCOSAMINE-6-PHOSPHATE ISOMERASE"/>
    <property type="match status" value="1"/>
</dbReference>
<dbReference type="GO" id="GO:0006044">
    <property type="term" value="P:N-acetylglucosamine metabolic process"/>
    <property type="evidence" value="ECO:0007669"/>
    <property type="project" value="InterPro"/>
</dbReference>
<name>A0A2N8Q2F3_ENTAV</name>
<dbReference type="InterPro" id="IPR006148">
    <property type="entry name" value="Glc/Gal-6P_isomerase"/>
</dbReference>
<dbReference type="Proteomes" id="UP000316316">
    <property type="component" value="Unassembled WGS sequence"/>
</dbReference>
<gene>
    <name evidence="3" type="ORF">AUF17_10520</name>
</gene>
<dbReference type="InterPro" id="IPR004547">
    <property type="entry name" value="Glucosamine6P_isomerase"/>
</dbReference>
<reference evidence="3 4" key="1">
    <citation type="submission" date="2017-10" db="EMBL/GenBank/DDBJ databases">
        <title>FDA dAtabase for Regulatory Grade micrObial Sequences (FDA-ARGOS): Supporting development and validation of Infectious Disease Dx tests.</title>
        <authorList>
            <person name="Campos J."/>
            <person name="Goldberg B."/>
            <person name="Tallon L.J."/>
            <person name="Sadzewicz L."/>
            <person name="Sengamalay N."/>
            <person name="Ott S."/>
            <person name="Godinez A."/>
            <person name="Nagaraj S."/>
            <person name="Vyas G."/>
            <person name="Aluvathingal J."/>
            <person name="Nadendla S."/>
            <person name="Geyer C."/>
            <person name="Nandy P."/>
            <person name="Hobson J."/>
            <person name="Sichtig H."/>
        </authorList>
    </citation>
    <scope>NUCLEOTIDE SEQUENCE [LARGE SCALE GENOMIC DNA]</scope>
    <source>
        <strain evidence="3 4">FDAARGOS_185</strain>
    </source>
</reference>
<dbReference type="EMBL" id="PDXQ01000001">
    <property type="protein sequence ID" value="TRZ34488.1"/>
    <property type="molecule type" value="Genomic_DNA"/>
</dbReference>
<dbReference type="Gene3D" id="3.40.50.1360">
    <property type="match status" value="1"/>
</dbReference>
<evidence type="ECO:0000313" key="3">
    <source>
        <dbReference type="EMBL" id="TRZ34488.1"/>
    </source>
</evidence>
<dbReference type="GO" id="GO:0004342">
    <property type="term" value="F:glucosamine-6-phosphate deaminase activity"/>
    <property type="evidence" value="ECO:0007669"/>
    <property type="project" value="InterPro"/>
</dbReference>
<organism evidence="3 4">
    <name type="scientific">Enterococcus avium</name>
    <name type="common">Streptococcus avium</name>
    <dbReference type="NCBI Taxonomy" id="33945"/>
    <lineage>
        <taxon>Bacteria</taxon>
        <taxon>Bacillati</taxon>
        <taxon>Bacillota</taxon>
        <taxon>Bacilli</taxon>
        <taxon>Lactobacillales</taxon>
        <taxon>Enterococcaceae</taxon>
        <taxon>Enterococcus</taxon>
    </lineage>
</organism>
<evidence type="ECO:0000259" key="2">
    <source>
        <dbReference type="Pfam" id="PF01182"/>
    </source>
</evidence>
<sequence>MKLLVTEDYETLSQITADIVLMKWAESHRVNLALTAGSSPKRAYEILAERLKQVSFDQSLAHFYNFDEITLKGQEYGMTMQALTKELFEPLGIEEENIEVLDVQNYQDYDRQIAEDGGLDLVLMGIGGDGHFCGNLPDFTSFNFGVYRVPIEKDDELYKLIDESSPHEPGEEMVTFGAQTVLAAKELVLIANGEKKAAIIKQALEGPITEDVPASVLRLHPNLTVILDREAASLLD</sequence>
<dbReference type="GO" id="GO:0005975">
    <property type="term" value="P:carbohydrate metabolic process"/>
    <property type="evidence" value="ECO:0007669"/>
    <property type="project" value="InterPro"/>
</dbReference>
<dbReference type="InterPro" id="IPR018321">
    <property type="entry name" value="Glucosamine6P_isomerase_CS"/>
</dbReference>
<evidence type="ECO:0000256" key="1">
    <source>
        <dbReference type="ARBA" id="ARBA00023277"/>
    </source>
</evidence>
<dbReference type="PANTHER" id="PTHR42892">
    <property type="entry name" value="GLUCOSAMINE-6-PHOSPHATE DEAMINASE-LIKE PROTEIN BT_0258-RELATED"/>
    <property type="match status" value="1"/>
</dbReference>
<keyword evidence="1" id="KW-0119">Carbohydrate metabolism</keyword>
<dbReference type="CDD" id="cd01399">
    <property type="entry name" value="GlcN6P_deaminase"/>
    <property type="match status" value="1"/>
</dbReference>
<protein>
    <submittedName>
        <fullName evidence="3">Glucosamine-6-phosphate deaminase</fullName>
    </submittedName>
</protein>
<dbReference type="SUPFAM" id="SSF100950">
    <property type="entry name" value="NagB/RpiA/CoA transferase-like"/>
    <property type="match status" value="1"/>
</dbReference>
<dbReference type="Pfam" id="PF01182">
    <property type="entry name" value="Glucosamine_iso"/>
    <property type="match status" value="1"/>
</dbReference>
<accession>A0A2N8Q2F3</accession>
<comment type="caution">
    <text evidence="3">The sequence shown here is derived from an EMBL/GenBank/DDBJ whole genome shotgun (WGS) entry which is preliminary data.</text>
</comment>
<proteinExistence type="predicted"/>